<reference evidence="1 2" key="1">
    <citation type="journal article" date="2011" name="J. Bacteriol.">
        <title>Complete genome sequences of two hemotropic Mycoplasmas, Mycoplasma haemofelis strain Ohio2 and Mycoplasma suis strain Illinois.</title>
        <authorList>
            <person name="Messick J.B."/>
            <person name="Santos A.P."/>
            <person name="Guimaraes A.M."/>
        </authorList>
    </citation>
    <scope>NUCLEOTIDE SEQUENCE [LARGE SCALE GENOMIC DNA]</scope>
    <source>
        <strain evidence="1 2">Illinois</strain>
    </source>
</reference>
<dbReference type="KEGG" id="mss:MSU_0054"/>
<organism evidence="1 2">
    <name type="scientific">Mycoplasma suis (strain Illinois)</name>
    <dbReference type="NCBI Taxonomy" id="768700"/>
    <lineage>
        <taxon>Bacteria</taxon>
        <taxon>Bacillati</taxon>
        <taxon>Mycoplasmatota</taxon>
        <taxon>Mollicutes</taxon>
        <taxon>Mycoplasmataceae</taxon>
        <taxon>Mycoplasma</taxon>
    </lineage>
</organism>
<dbReference type="AlphaFoldDB" id="F0QQ28"/>
<accession>F0QQ28</accession>
<name>F0QQ28_MYCSL</name>
<dbReference type="STRING" id="768700.MSU_0054"/>
<gene>
    <name evidence="1" type="ordered locus">MSU_0054</name>
</gene>
<keyword evidence="2" id="KW-1185">Reference proteome</keyword>
<dbReference type="Proteomes" id="UP000007484">
    <property type="component" value="Chromosome"/>
</dbReference>
<protein>
    <submittedName>
        <fullName evidence="1">Uncharacterized protein</fullName>
    </submittedName>
</protein>
<dbReference type="EMBL" id="CP002525">
    <property type="protein sequence ID" value="ADX97598.1"/>
    <property type="molecule type" value="Genomic_DNA"/>
</dbReference>
<dbReference type="HOGENOM" id="CLU_1516295_0_0_14"/>
<proteinExistence type="predicted"/>
<sequence length="177" mass="20853">MEQKKKQYEEEIKNRNISLEVVWVNKTDGFAEKACFSLTNKKSGKEIPDIYEMSEDAEDCDDQEGIVSYWSYDKEINENVEGLWVRGENSKVRELFKKNWDNFSGSDIINKGKKEYSFSSIEIEELLNKEICKIVEKTNKEVDSWLEIECLISQEHINAKQERNKLRNSYTSSNRRS</sequence>
<evidence type="ECO:0000313" key="2">
    <source>
        <dbReference type="Proteomes" id="UP000007484"/>
    </source>
</evidence>
<evidence type="ECO:0000313" key="1">
    <source>
        <dbReference type="EMBL" id="ADX97598.1"/>
    </source>
</evidence>